<proteinExistence type="predicted"/>
<dbReference type="PANTHER" id="PTHR30348">
    <property type="entry name" value="UNCHARACTERIZED PROTEIN YECE"/>
    <property type="match status" value="1"/>
</dbReference>
<accession>A0A0R2NQM5</accession>
<organism evidence="1 2">
    <name type="scientific">Pediococcus argentinicus</name>
    <dbReference type="NCBI Taxonomy" id="480391"/>
    <lineage>
        <taxon>Bacteria</taxon>
        <taxon>Bacillati</taxon>
        <taxon>Bacillota</taxon>
        <taxon>Bacilli</taxon>
        <taxon>Lactobacillales</taxon>
        <taxon>Lactobacillaceae</taxon>
        <taxon>Pediococcus</taxon>
    </lineage>
</organism>
<gene>
    <name evidence="1" type="ORF">IV88_GL000655</name>
</gene>
<dbReference type="OrthoDB" id="9780310at2"/>
<dbReference type="AlphaFoldDB" id="A0A0R2NQM5"/>
<dbReference type="InterPro" id="IPR002763">
    <property type="entry name" value="DUF72"/>
</dbReference>
<reference evidence="1 2" key="1">
    <citation type="journal article" date="2015" name="Genome Announc.">
        <title>Expanding the biotechnology potential of lactobacilli through comparative genomics of 213 strains and associated genera.</title>
        <authorList>
            <person name="Sun Z."/>
            <person name="Harris H.M."/>
            <person name="McCann A."/>
            <person name="Guo C."/>
            <person name="Argimon S."/>
            <person name="Zhang W."/>
            <person name="Yang X."/>
            <person name="Jeffery I.B."/>
            <person name="Cooney J.C."/>
            <person name="Kagawa T.F."/>
            <person name="Liu W."/>
            <person name="Song Y."/>
            <person name="Salvetti E."/>
            <person name="Wrobel A."/>
            <person name="Rasinkangas P."/>
            <person name="Parkhill J."/>
            <person name="Rea M.C."/>
            <person name="O'Sullivan O."/>
            <person name="Ritari J."/>
            <person name="Douillard F.P."/>
            <person name="Paul Ross R."/>
            <person name="Yang R."/>
            <person name="Briner A.E."/>
            <person name="Felis G.E."/>
            <person name="de Vos W.M."/>
            <person name="Barrangou R."/>
            <person name="Klaenhammer T.R."/>
            <person name="Caufield P.W."/>
            <person name="Cui Y."/>
            <person name="Zhang H."/>
            <person name="O'Toole P.W."/>
        </authorList>
    </citation>
    <scope>NUCLEOTIDE SEQUENCE [LARGE SCALE GENOMIC DNA]</scope>
    <source>
        <strain evidence="1 2">DSM 23026</strain>
    </source>
</reference>
<dbReference type="Pfam" id="PF01904">
    <property type="entry name" value="DUF72"/>
    <property type="match status" value="1"/>
</dbReference>
<dbReference type="PATRIC" id="fig|480391.4.peg.664"/>
<name>A0A0R2NQM5_9LACO</name>
<dbReference type="SUPFAM" id="SSF117396">
    <property type="entry name" value="TM1631-like"/>
    <property type="match status" value="1"/>
</dbReference>
<dbReference type="PANTHER" id="PTHR30348:SF13">
    <property type="entry name" value="UPF0759 PROTEIN YUNF"/>
    <property type="match status" value="1"/>
</dbReference>
<sequence>MIEIGLSTWKDHPSLSVEGKEEATLTEYTGHFPIVEVDSSFYGIPRLSSVVNWQHRVPENFKFILKAYQKMTLHDHPNEDEDYLSKDRRIEFSNFKKILQPLIKAKQLETVLFQFPPSFRCTLKNIRYLFEIRELMDGLPLSIEFRNHSWFDEAVRDSTIAYLKRLEMTHVIADEPFDGTNGIPLVPRITNEKLVFIRLHGRNLAGWTQTKNQPPHERTNYHYSTEELKRIGEMATELNKTAQKVDIIFNNNGNHDAAGNAAEIQEMLGLHFGGLGPVQMDLF</sequence>
<dbReference type="RefSeq" id="WP_057797828.1">
    <property type="nucleotide sequence ID" value="NZ_BJZZ01000002.1"/>
</dbReference>
<dbReference type="Gene3D" id="3.20.20.410">
    <property type="entry name" value="Protein of unknown function UPF0759"/>
    <property type="match status" value="1"/>
</dbReference>
<evidence type="ECO:0000313" key="2">
    <source>
        <dbReference type="Proteomes" id="UP000051249"/>
    </source>
</evidence>
<keyword evidence="2" id="KW-1185">Reference proteome</keyword>
<evidence type="ECO:0008006" key="3">
    <source>
        <dbReference type="Google" id="ProtNLM"/>
    </source>
</evidence>
<protein>
    <recommendedName>
        <fullName evidence="3">DUF72 domain-containing protein</fullName>
    </recommendedName>
</protein>
<dbReference type="Proteomes" id="UP000051249">
    <property type="component" value="Unassembled WGS sequence"/>
</dbReference>
<comment type="caution">
    <text evidence="1">The sequence shown here is derived from an EMBL/GenBank/DDBJ whole genome shotgun (WGS) entry which is preliminary data.</text>
</comment>
<dbReference type="InterPro" id="IPR036520">
    <property type="entry name" value="UPF0759_sf"/>
</dbReference>
<evidence type="ECO:0000313" key="1">
    <source>
        <dbReference type="EMBL" id="KRO26195.1"/>
    </source>
</evidence>
<dbReference type="EMBL" id="JQCQ01000002">
    <property type="protein sequence ID" value="KRO26195.1"/>
    <property type="molecule type" value="Genomic_DNA"/>
</dbReference>